<dbReference type="InterPro" id="IPR008794">
    <property type="entry name" value="Pro_racemase_fam"/>
</dbReference>
<organism evidence="2">
    <name type="scientific">marine sediment metagenome</name>
    <dbReference type="NCBI Taxonomy" id="412755"/>
    <lineage>
        <taxon>unclassified sequences</taxon>
        <taxon>metagenomes</taxon>
        <taxon>ecological metagenomes</taxon>
    </lineage>
</organism>
<dbReference type="SUPFAM" id="SSF54506">
    <property type="entry name" value="Diaminopimelate epimerase-like"/>
    <property type="match status" value="1"/>
</dbReference>
<comment type="similarity">
    <text evidence="1">Belongs to the proline racemase family.</text>
</comment>
<dbReference type="EMBL" id="BARS01027967">
    <property type="protein sequence ID" value="GAG02984.1"/>
    <property type="molecule type" value="Genomic_DNA"/>
</dbReference>
<feature type="non-terminal residue" evidence="2">
    <location>
        <position position="156"/>
    </location>
</feature>
<evidence type="ECO:0000256" key="1">
    <source>
        <dbReference type="ARBA" id="ARBA00007529"/>
    </source>
</evidence>
<dbReference type="Pfam" id="PF05544">
    <property type="entry name" value="Pro_racemase"/>
    <property type="match status" value="1"/>
</dbReference>
<gene>
    <name evidence="2" type="ORF">S01H1_43882</name>
</gene>
<proteinExistence type="inferred from homology"/>
<name>X0UB14_9ZZZZ</name>
<comment type="caution">
    <text evidence="2">The sequence shown here is derived from an EMBL/GenBank/DDBJ whole genome shotgun (WGS) entry which is preliminary data.</text>
</comment>
<evidence type="ECO:0008006" key="3">
    <source>
        <dbReference type="Google" id="ProtNLM"/>
    </source>
</evidence>
<evidence type="ECO:0000313" key="2">
    <source>
        <dbReference type="EMBL" id="GAG02984.1"/>
    </source>
</evidence>
<protein>
    <recommendedName>
        <fullName evidence="3">Proline racemase</fullName>
    </recommendedName>
</protein>
<reference evidence="2" key="1">
    <citation type="journal article" date="2014" name="Front. Microbiol.">
        <title>High frequency of phylogenetically diverse reductive dehalogenase-homologous genes in deep subseafloor sedimentary metagenomes.</title>
        <authorList>
            <person name="Kawai M."/>
            <person name="Futagami T."/>
            <person name="Toyoda A."/>
            <person name="Takaki Y."/>
            <person name="Nishi S."/>
            <person name="Hori S."/>
            <person name="Arai W."/>
            <person name="Tsubouchi T."/>
            <person name="Morono Y."/>
            <person name="Uchiyama I."/>
            <person name="Ito T."/>
            <person name="Fujiyama A."/>
            <person name="Inagaki F."/>
            <person name="Takami H."/>
        </authorList>
    </citation>
    <scope>NUCLEOTIDE SEQUENCE</scope>
    <source>
        <strain evidence="2">Expedition CK06-06</strain>
    </source>
</reference>
<dbReference type="GO" id="GO:0047580">
    <property type="term" value="F:4-hydroxyproline epimerase activity"/>
    <property type="evidence" value="ECO:0007669"/>
    <property type="project" value="TreeGrafter"/>
</dbReference>
<accession>X0UB14</accession>
<dbReference type="PANTHER" id="PTHR33442:SF5">
    <property type="entry name" value="BIFUNCTIONAL TRANS-3-HYDROXY-L-PROLINE DEHYDRATASE_2-EPIMERASE"/>
    <property type="match status" value="1"/>
</dbReference>
<sequence length="156" mass="16730">MDSGGYLTMCGHGTIGTAIVLVEMGIAEAKEPETVIIFDTPAGLVHAHVIVKDGRAREGWIENVPAFLYRGDVPVEVAGLGRITIDIAFGGNFFALVSADQLGVTVEPSNAQRLVDLGLRIREAVNEQVKVEHPVEKHINRVELTEITAPASHPEA</sequence>
<dbReference type="Gene3D" id="3.10.310.10">
    <property type="entry name" value="Diaminopimelate Epimerase, Chain A, domain 1"/>
    <property type="match status" value="2"/>
</dbReference>
<dbReference type="AlphaFoldDB" id="X0UB14"/>
<dbReference type="PANTHER" id="PTHR33442">
    <property type="entry name" value="TRANS-3-HYDROXY-L-PROLINE DEHYDRATASE"/>
    <property type="match status" value="1"/>
</dbReference>